<geneLocation type="plasmid" evidence="3 4">
    <name>p1_010030</name>
</geneLocation>
<protein>
    <recommendedName>
        <fullName evidence="2">Glycine zipper domain-containing protein</fullName>
    </recommendedName>
</protein>
<feature type="compositionally biased region" description="Basic and acidic residues" evidence="1">
    <location>
        <begin position="139"/>
        <end position="163"/>
    </location>
</feature>
<evidence type="ECO:0000313" key="4">
    <source>
        <dbReference type="Proteomes" id="UP000245977"/>
    </source>
</evidence>
<evidence type="ECO:0000313" key="3">
    <source>
        <dbReference type="EMBL" id="AWL27113.1"/>
    </source>
</evidence>
<feature type="region of interest" description="Disordered" evidence="1">
    <location>
        <begin position="224"/>
        <end position="254"/>
    </location>
</feature>
<feature type="domain" description="Glycine zipper" evidence="2">
    <location>
        <begin position="327"/>
        <end position="368"/>
    </location>
</feature>
<feature type="compositionally biased region" description="Polar residues" evidence="1">
    <location>
        <begin position="47"/>
        <end position="59"/>
    </location>
</feature>
<keyword evidence="4" id="KW-1185">Reference proteome</keyword>
<dbReference type="SUPFAM" id="SSF53955">
    <property type="entry name" value="Lysozyme-like"/>
    <property type="match status" value="1"/>
</dbReference>
<dbReference type="STRING" id="1871111.GCA_001704615_00940"/>
<evidence type="ECO:0000259" key="2">
    <source>
        <dbReference type="Pfam" id="PF13488"/>
    </source>
</evidence>
<reference evidence="3" key="1">
    <citation type="submission" date="2019-08" db="EMBL/GenBank/DDBJ databases">
        <title>The complete genome of Acinetobacter defluvii strain WCHAD010030.</title>
        <authorList>
            <person name="Hu Y."/>
            <person name="Qin J."/>
            <person name="Feng Y."/>
            <person name="Zong Z."/>
        </authorList>
    </citation>
    <scope>NUCLEOTIDE SEQUENCE</scope>
    <source>
        <strain evidence="3">WCHA30</strain>
        <plasmid evidence="3">p1_010030</plasmid>
    </source>
</reference>
<accession>A0A2S2F823</accession>
<dbReference type="InterPro" id="IPR039567">
    <property type="entry name" value="Gly-zipper"/>
</dbReference>
<dbReference type="Pfam" id="PF13488">
    <property type="entry name" value="Gly-zipper_Omp"/>
    <property type="match status" value="1"/>
</dbReference>
<feature type="region of interest" description="Disordered" evidence="1">
    <location>
        <begin position="47"/>
        <end position="163"/>
    </location>
</feature>
<dbReference type="InterPro" id="IPR023346">
    <property type="entry name" value="Lysozyme-like_dom_sf"/>
</dbReference>
<proteinExistence type="predicted"/>
<dbReference type="Proteomes" id="UP000245977">
    <property type="component" value="Plasmid p1_010030"/>
</dbReference>
<keyword evidence="3" id="KW-0614">Plasmid</keyword>
<name>A0A2S2F823_9GAMM</name>
<dbReference type="AlphaFoldDB" id="A0A2S2F823"/>
<dbReference type="EMBL" id="CP029389">
    <property type="protein sequence ID" value="AWL27113.1"/>
    <property type="molecule type" value="Genomic_DNA"/>
</dbReference>
<dbReference type="Gene3D" id="1.10.530.10">
    <property type="match status" value="1"/>
</dbReference>
<gene>
    <name evidence="3" type="ORF">DJ533_00060</name>
</gene>
<dbReference type="KEGG" id="adv:DJ533_00060"/>
<feature type="compositionally biased region" description="Polar residues" evidence="1">
    <location>
        <begin position="73"/>
        <end position="115"/>
    </location>
</feature>
<dbReference type="OrthoDB" id="6660684at2"/>
<dbReference type="RefSeq" id="WP_065994820.1">
    <property type="nucleotide sequence ID" value="NZ_CP029389.2"/>
</dbReference>
<evidence type="ECO:0000256" key="1">
    <source>
        <dbReference type="SAM" id="MobiDB-lite"/>
    </source>
</evidence>
<feature type="compositionally biased region" description="Basic and acidic residues" evidence="1">
    <location>
        <begin position="245"/>
        <end position="254"/>
    </location>
</feature>
<sequence length="780" mass="83572">MLNTDSQGFILGELRLKQIKQGVENTEDNTKEILDFLKSEFKRMIDANQSQSDSLNRTIQDYIKQNKKAKDAASQSNSQNTPNNAEPNQNTGNQRGTPNRASSGRSRNADSNAPSTRPRPSRDAEDPNPNPTRRTRTRSQAEERAQLERERSNQDRDSKGRFTAKDKTILEKFKDLFKNGGGSSGNVDTKGYDPTVDALNELKEIVSPVGNIFGKMTSRAIGILRGRMRKNRNEQTLPEEQQQANRREQESDKERNKLLKRLIDAVRSNGGGGGGLFGGLLGKLFKGGKGLFKGLLKRVPLLGLLFGGASLFSEWGKLDSGGKGKGIGSLAGGALGAILGSVFGPLGTIGGGALGAYLGGIFGKKVGEWTDTLKNSDFVGIFKSLWSDAIGKIVDIAESIKNSKIVKNTKEAIGNGIDYVKQGASNLYNKVTGNKSKGNAASGGSGVSGVDLLSYGQGGGSSSGLKDEGTNGLGIYKPIADAVAKYESKGSYTIANTGGYEKRRVKGDFKTINEANLTNMSINDILKRNALPVGDPKRLNAVGRYQIIASNLRNWVADGSLKGTDIFTPELQDKLFLKLLPKSAKDYAKGKNVSIAKVQNDIAGQWAAVPRADTGRSAHENTGLNKANPKAGGLVVEAMNQIRSGKSVEQPPIVQTNTKGKDVIPLPQQAVGQNKSKMVTPKSSKDLATFAQNAEMPISSKILNPNVTPKTKSILQMNRMQSSNITKVQPIAAERVPLSTGNKVPVMTAQAQDSNINQNVSDRGLAHIFSGGIGFKTLQG</sequence>
<organism evidence="3 4">
    <name type="scientific">Acinetobacter defluvii</name>
    <dbReference type="NCBI Taxonomy" id="1871111"/>
    <lineage>
        <taxon>Bacteria</taxon>
        <taxon>Pseudomonadati</taxon>
        <taxon>Pseudomonadota</taxon>
        <taxon>Gammaproteobacteria</taxon>
        <taxon>Moraxellales</taxon>
        <taxon>Moraxellaceae</taxon>
        <taxon>Acinetobacter</taxon>
    </lineage>
</organism>